<accession>A0A7Y9L7E8</accession>
<evidence type="ECO:0000313" key="2">
    <source>
        <dbReference type="Proteomes" id="UP000569914"/>
    </source>
</evidence>
<organism evidence="1 2">
    <name type="scientific">Microlunatus parietis</name>
    <dbReference type="NCBI Taxonomy" id="682979"/>
    <lineage>
        <taxon>Bacteria</taxon>
        <taxon>Bacillati</taxon>
        <taxon>Actinomycetota</taxon>
        <taxon>Actinomycetes</taxon>
        <taxon>Propionibacteriales</taxon>
        <taxon>Propionibacteriaceae</taxon>
        <taxon>Microlunatus</taxon>
    </lineage>
</organism>
<dbReference type="InterPro" id="IPR029058">
    <property type="entry name" value="AB_hydrolase_fold"/>
</dbReference>
<dbReference type="AlphaFoldDB" id="A0A7Y9L7E8"/>
<gene>
    <name evidence="1" type="ORF">BKA15_001033</name>
</gene>
<dbReference type="Proteomes" id="UP000569914">
    <property type="component" value="Unassembled WGS sequence"/>
</dbReference>
<evidence type="ECO:0000313" key="1">
    <source>
        <dbReference type="EMBL" id="NYE69704.1"/>
    </source>
</evidence>
<sequence>MAETLRQSGVPVTLHEIEGVFHNLLPETDVPWGTEPWSELAALALAFFQTTLPVTIS</sequence>
<proteinExistence type="predicted"/>
<protein>
    <submittedName>
        <fullName evidence="1">Acetyl esterase/lipase</fullName>
    </submittedName>
</protein>
<dbReference type="SUPFAM" id="SSF53474">
    <property type="entry name" value="alpha/beta-Hydrolases"/>
    <property type="match status" value="1"/>
</dbReference>
<name>A0A7Y9L7E8_9ACTN</name>
<comment type="caution">
    <text evidence="1">The sequence shown here is derived from an EMBL/GenBank/DDBJ whole genome shotgun (WGS) entry which is preliminary data.</text>
</comment>
<reference evidence="1 2" key="1">
    <citation type="submission" date="2020-07" db="EMBL/GenBank/DDBJ databases">
        <title>Sequencing the genomes of 1000 actinobacteria strains.</title>
        <authorList>
            <person name="Klenk H.-P."/>
        </authorList>
    </citation>
    <scope>NUCLEOTIDE SEQUENCE [LARGE SCALE GENOMIC DNA]</scope>
    <source>
        <strain evidence="1 2">DSM 22083</strain>
    </source>
</reference>
<dbReference type="EMBL" id="JACCBU010000001">
    <property type="protein sequence ID" value="NYE69704.1"/>
    <property type="molecule type" value="Genomic_DNA"/>
</dbReference>
<keyword evidence="2" id="KW-1185">Reference proteome</keyword>